<sequence length="276" mass="30639">MSFLILLLAYMIHRRHELGLSAHLDAWIIRQVDRLKGERAVLGPRSAGWPVGVPLVLSVLLMAVLDDLFFGVVTLAVDFLALMACMGSVDLRPAVDQFLDAWKRQAWQSGYQHLQAAGFGDAEGVQDRDALVRRVALWYAERSVAEYFCIVFWFLMLGAPGAFFARVIILLNQCGRARWTRLEHVLFWLPVRLVVIALGLVGNFMGMLNKSLNDLIDPQAGWRRLLAAGLTGAMEGIASETGGSADTLVTARRLINLAFLVWMSLLAVMTLVGWMA</sequence>
<keyword evidence="1" id="KW-0812">Transmembrane</keyword>
<dbReference type="KEGG" id="tcd:AAIA72_04380"/>
<keyword evidence="1" id="KW-1133">Transmembrane helix</keyword>
<reference evidence="2" key="1">
    <citation type="submission" date="2024-05" db="EMBL/GenBank/DDBJ databases">
        <title>Genome sequencing of novel strain.</title>
        <authorList>
            <person name="Ganbat D."/>
            <person name="Ganbat S."/>
            <person name="Lee S.-J."/>
        </authorList>
    </citation>
    <scope>NUCLEOTIDE SEQUENCE</scope>
    <source>
        <strain evidence="2">SMD15-11</strain>
    </source>
</reference>
<feature type="transmembrane region" description="Helical" evidence="1">
    <location>
        <begin position="144"/>
        <end position="165"/>
    </location>
</feature>
<feature type="transmembrane region" description="Helical" evidence="1">
    <location>
        <begin position="254"/>
        <end position="274"/>
    </location>
</feature>
<dbReference type="RefSeq" id="WP_369602212.1">
    <property type="nucleotide sequence ID" value="NZ_CP154858.1"/>
</dbReference>
<organism evidence="2">
    <name type="scientific">Thermohahella caldifontis</name>
    <dbReference type="NCBI Taxonomy" id="3142973"/>
    <lineage>
        <taxon>Bacteria</taxon>
        <taxon>Pseudomonadati</taxon>
        <taxon>Pseudomonadota</taxon>
        <taxon>Gammaproteobacteria</taxon>
        <taxon>Oceanospirillales</taxon>
        <taxon>Hahellaceae</taxon>
        <taxon>Thermohahella</taxon>
    </lineage>
</organism>
<evidence type="ECO:0000256" key="1">
    <source>
        <dbReference type="SAM" id="Phobius"/>
    </source>
</evidence>
<name>A0AB39UYV8_9GAMM</name>
<feature type="transmembrane region" description="Helical" evidence="1">
    <location>
        <begin position="185"/>
        <end position="205"/>
    </location>
</feature>
<dbReference type="AlphaFoldDB" id="A0AB39UYV8"/>
<dbReference type="PANTHER" id="PTHR38684:SF1">
    <property type="entry name" value="PROTEIN AMPE"/>
    <property type="match status" value="1"/>
</dbReference>
<proteinExistence type="predicted"/>
<evidence type="ECO:0000313" key="2">
    <source>
        <dbReference type="EMBL" id="XDT73218.1"/>
    </source>
</evidence>
<evidence type="ECO:0008006" key="3">
    <source>
        <dbReference type="Google" id="ProtNLM"/>
    </source>
</evidence>
<dbReference type="EMBL" id="CP154858">
    <property type="protein sequence ID" value="XDT73218.1"/>
    <property type="molecule type" value="Genomic_DNA"/>
</dbReference>
<keyword evidence="1" id="KW-0472">Membrane</keyword>
<dbReference type="PANTHER" id="PTHR38684">
    <property type="entry name" value="PROTEIN AMPE"/>
    <property type="match status" value="1"/>
</dbReference>
<accession>A0AB39UYV8</accession>
<dbReference type="GO" id="GO:0046677">
    <property type="term" value="P:response to antibiotic"/>
    <property type="evidence" value="ECO:0007669"/>
    <property type="project" value="TreeGrafter"/>
</dbReference>
<dbReference type="GO" id="GO:0005886">
    <property type="term" value="C:plasma membrane"/>
    <property type="evidence" value="ECO:0007669"/>
    <property type="project" value="TreeGrafter"/>
</dbReference>
<protein>
    <recommendedName>
        <fullName evidence="3">Regulatory signaling modulator protein AmpE</fullName>
    </recommendedName>
</protein>
<dbReference type="InterPro" id="IPR052966">
    <property type="entry name" value="Beta-lactamase_Reg"/>
</dbReference>
<gene>
    <name evidence="2" type="ORF">AAIA72_04380</name>
</gene>